<dbReference type="InterPro" id="IPR003501">
    <property type="entry name" value="PTS_EIIB_2/3"/>
</dbReference>
<evidence type="ECO:0000256" key="11">
    <source>
        <dbReference type="ARBA" id="ARBA00022777"/>
    </source>
</evidence>
<dbReference type="PANTHER" id="PTHR30181">
    <property type="entry name" value="MANNITOL PERMEASE IIC COMPONENT"/>
    <property type="match status" value="1"/>
</dbReference>
<keyword evidence="9" id="KW-0598">Phosphotransferase system</keyword>
<keyword evidence="5" id="KW-1003">Cell membrane</keyword>
<dbReference type="InterPro" id="IPR016152">
    <property type="entry name" value="PTrfase/Anion_transptr"/>
</dbReference>
<evidence type="ECO:0000256" key="5">
    <source>
        <dbReference type="ARBA" id="ARBA00022475"/>
    </source>
</evidence>
<dbReference type="InterPro" id="IPR002178">
    <property type="entry name" value="PTS_EIIA_type-2_dom"/>
</dbReference>
<dbReference type="Pfam" id="PF02378">
    <property type="entry name" value="PTS_EIIC"/>
    <property type="match status" value="1"/>
</dbReference>
<keyword evidence="6" id="KW-0597">Phosphoprotein</keyword>
<evidence type="ECO:0000259" key="20">
    <source>
        <dbReference type="PROSITE" id="PS51104"/>
    </source>
</evidence>
<evidence type="ECO:0000256" key="16">
    <source>
        <dbReference type="ARBA" id="ARBA00030962"/>
    </source>
</evidence>
<dbReference type="PANTHER" id="PTHR30181:SF2">
    <property type="entry name" value="PTS SYSTEM MANNITOL-SPECIFIC EIICBA COMPONENT"/>
    <property type="match status" value="1"/>
</dbReference>
<feature type="domain" description="PTS EIIA type-2" evidence="19">
    <location>
        <begin position="516"/>
        <end position="655"/>
    </location>
</feature>
<feature type="transmembrane region" description="Helical" evidence="18">
    <location>
        <begin position="176"/>
        <end position="201"/>
    </location>
</feature>
<dbReference type="Proteomes" id="UP000184512">
    <property type="component" value="Unassembled WGS sequence"/>
</dbReference>
<dbReference type="SUPFAM" id="SSF52794">
    <property type="entry name" value="PTS system IIB component-like"/>
    <property type="match status" value="1"/>
</dbReference>
<dbReference type="Gene3D" id="3.40.50.2300">
    <property type="match status" value="1"/>
</dbReference>
<evidence type="ECO:0000313" key="21">
    <source>
        <dbReference type="EMBL" id="SHI33425.1"/>
    </source>
</evidence>
<evidence type="ECO:0000256" key="8">
    <source>
        <dbReference type="ARBA" id="ARBA00022679"/>
    </source>
</evidence>
<evidence type="ECO:0000256" key="10">
    <source>
        <dbReference type="ARBA" id="ARBA00022692"/>
    </source>
</evidence>
<dbReference type="NCBIfam" id="NF011663">
    <property type="entry name" value="PRK15083.1"/>
    <property type="match status" value="1"/>
</dbReference>
<evidence type="ECO:0000256" key="2">
    <source>
        <dbReference type="ARBA" id="ARBA00004429"/>
    </source>
</evidence>
<dbReference type="AlphaFoldDB" id="A0A1M6AAB8"/>
<evidence type="ECO:0000256" key="6">
    <source>
        <dbReference type="ARBA" id="ARBA00022553"/>
    </source>
</evidence>
<dbReference type="CDD" id="cd00211">
    <property type="entry name" value="PTS_IIA_fru"/>
    <property type="match status" value="1"/>
</dbReference>
<feature type="domain" description="PTS EIIC type-2" evidence="20">
    <location>
        <begin position="24"/>
        <end position="362"/>
    </location>
</feature>
<evidence type="ECO:0000256" key="13">
    <source>
        <dbReference type="ARBA" id="ARBA00023136"/>
    </source>
</evidence>
<dbReference type="Pfam" id="PF00359">
    <property type="entry name" value="PTS_EIIA_2"/>
    <property type="match status" value="1"/>
</dbReference>
<evidence type="ECO:0000256" key="15">
    <source>
        <dbReference type="ARBA" id="ARBA00030956"/>
    </source>
</evidence>
<evidence type="ECO:0000259" key="19">
    <source>
        <dbReference type="PROSITE" id="PS51094"/>
    </source>
</evidence>
<evidence type="ECO:0000256" key="7">
    <source>
        <dbReference type="ARBA" id="ARBA00022597"/>
    </source>
</evidence>
<keyword evidence="4" id="KW-0813">Transport</keyword>
<comment type="subcellular location">
    <subcellularLocation>
        <location evidence="2">Cell inner membrane</location>
        <topology evidence="2">Multi-pass membrane protein</topology>
    </subcellularLocation>
</comment>
<keyword evidence="11" id="KW-0418">Kinase</keyword>
<evidence type="ECO:0000256" key="18">
    <source>
        <dbReference type="SAM" id="Phobius"/>
    </source>
</evidence>
<feature type="transmembrane region" description="Helical" evidence="18">
    <location>
        <begin position="89"/>
        <end position="106"/>
    </location>
</feature>
<dbReference type="Pfam" id="PF02302">
    <property type="entry name" value="PTS_IIB"/>
    <property type="match status" value="1"/>
</dbReference>
<organism evidence="21 22">
    <name type="scientific">Tessaracoccus bendigoensis DSM 12906</name>
    <dbReference type="NCBI Taxonomy" id="1123357"/>
    <lineage>
        <taxon>Bacteria</taxon>
        <taxon>Bacillati</taxon>
        <taxon>Actinomycetota</taxon>
        <taxon>Actinomycetes</taxon>
        <taxon>Propionibacteriales</taxon>
        <taxon>Propionibacteriaceae</taxon>
        <taxon>Tessaracoccus</taxon>
    </lineage>
</organism>
<dbReference type="OrthoDB" id="9814222at2"/>
<evidence type="ECO:0000256" key="9">
    <source>
        <dbReference type="ARBA" id="ARBA00022683"/>
    </source>
</evidence>
<evidence type="ECO:0000256" key="12">
    <source>
        <dbReference type="ARBA" id="ARBA00022989"/>
    </source>
</evidence>
<keyword evidence="7" id="KW-0762">Sugar transport</keyword>
<feature type="compositionally biased region" description="Low complexity" evidence="17">
    <location>
        <begin position="487"/>
        <end position="501"/>
    </location>
</feature>
<dbReference type="PROSITE" id="PS51104">
    <property type="entry name" value="PTS_EIIC_TYPE_2"/>
    <property type="match status" value="1"/>
</dbReference>
<dbReference type="STRING" id="1123357.SAMN02745244_00121"/>
<dbReference type="EMBL" id="FQZG01000004">
    <property type="protein sequence ID" value="SHI33425.1"/>
    <property type="molecule type" value="Genomic_DNA"/>
</dbReference>
<feature type="transmembrane region" description="Helical" evidence="18">
    <location>
        <begin position="28"/>
        <end position="50"/>
    </location>
</feature>
<feature type="transmembrane region" description="Helical" evidence="18">
    <location>
        <begin position="152"/>
        <end position="170"/>
    </location>
</feature>
<reference evidence="22" key="1">
    <citation type="submission" date="2016-11" db="EMBL/GenBank/DDBJ databases">
        <authorList>
            <person name="Varghese N."/>
            <person name="Submissions S."/>
        </authorList>
    </citation>
    <scope>NUCLEOTIDE SEQUENCE [LARGE SCALE GENOMIC DNA]</scope>
    <source>
        <strain evidence="22">DSM 12906</strain>
    </source>
</reference>
<evidence type="ECO:0000256" key="17">
    <source>
        <dbReference type="SAM" id="MobiDB-lite"/>
    </source>
</evidence>
<evidence type="ECO:0000256" key="14">
    <source>
        <dbReference type="ARBA" id="ARBA00029908"/>
    </source>
</evidence>
<dbReference type="Gene3D" id="3.40.930.10">
    <property type="entry name" value="Mannitol-specific EII, Chain A"/>
    <property type="match status" value="1"/>
</dbReference>
<keyword evidence="22" id="KW-1185">Reference proteome</keyword>
<comment type="function">
    <text evidence="1">The phosphoenolpyruvate-dependent sugar phosphotransferase system (sugar PTS), a major carbohydrate active transport system, catalyzes the phosphorylation of incoming sugar substrates concomitantly with their translocation across the cell membrane. The enzyme II CmtAB PTS system is involved in D-mannitol transport.</text>
</comment>
<keyword evidence="13 18" id="KW-0472">Membrane</keyword>
<feature type="region of interest" description="Disordered" evidence="17">
    <location>
        <begin position="482"/>
        <end position="510"/>
    </location>
</feature>
<dbReference type="GO" id="GO:0016301">
    <property type="term" value="F:kinase activity"/>
    <property type="evidence" value="ECO:0007669"/>
    <property type="project" value="UniProtKB-KW"/>
</dbReference>
<keyword evidence="10 18" id="KW-0812">Transmembrane</keyword>
<dbReference type="GO" id="GO:0090563">
    <property type="term" value="F:protein-phosphocysteine-sugar phosphotransferase activity"/>
    <property type="evidence" value="ECO:0007669"/>
    <property type="project" value="TreeGrafter"/>
</dbReference>
<dbReference type="GO" id="GO:0009401">
    <property type="term" value="P:phosphoenolpyruvate-dependent sugar phosphotransferase system"/>
    <property type="evidence" value="ECO:0007669"/>
    <property type="project" value="UniProtKB-KW"/>
</dbReference>
<dbReference type="PROSITE" id="PS51094">
    <property type="entry name" value="PTS_EIIA_TYPE_2"/>
    <property type="match status" value="1"/>
</dbReference>
<name>A0A1M6AAB8_9ACTN</name>
<evidence type="ECO:0000256" key="4">
    <source>
        <dbReference type="ARBA" id="ARBA00022448"/>
    </source>
</evidence>
<dbReference type="InterPro" id="IPR003352">
    <property type="entry name" value="PTS_EIIC"/>
</dbReference>
<dbReference type="InterPro" id="IPR036095">
    <property type="entry name" value="PTS_EIIB-like_sf"/>
</dbReference>
<proteinExistence type="predicted"/>
<dbReference type="GO" id="GO:0005886">
    <property type="term" value="C:plasma membrane"/>
    <property type="evidence" value="ECO:0007669"/>
    <property type="project" value="UniProtKB-SubCell"/>
</dbReference>
<gene>
    <name evidence="21" type="ORF">SAMN02745244_00121</name>
</gene>
<evidence type="ECO:0000256" key="1">
    <source>
        <dbReference type="ARBA" id="ARBA00002434"/>
    </source>
</evidence>
<dbReference type="InterPro" id="IPR013014">
    <property type="entry name" value="PTS_EIIC_2"/>
</dbReference>
<feature type="transmembrane region" description="Helical" evidence="18">
    <location>
        <begin position="112"/>
        <end position="131"/>
    </location>
</feature>
<evidence type="ECO:0000313" key="22">
    <source>
        <dbReference type="Proteomes" id="UP000184512"/>
    </source>
</evidence>
<dbReference type="InterPro" id="IPR050893">
    <property type="entry name" value="Sugar_PTS"/>
</dbReference>
<feature type="transmembrane region" description="Helical" evidence="18">
    <location>
        <begin position="288"/>
        <end position="313"/>
    </location>
</feature>
<dbReference type="GO" id="GO:0008982">
    <property type="term" value="F:protein-N(PI)-phosphohistidine-sugar phosphotransferase activity"/>
    <property type="evidence" value="ECO:0007669"/>
    <property type="project" value="InterPro"/>
</dbReference>
<protein>
    <recommendedName>
        <fullName evidence="3">Mannitol-specific phosphotransferase enzyme IIA component</fullName>
    </recommendedName>
    <alternativeName>
        <fullName evidence="15">EIIA</fullName>
    </alternativeName>
    <alternativeName>
        <fullName evidence="16">EIII</fullName>
    </alternativeName>
    <alternativeName>
        <fullName evidence="14">PTS system mannitol-specific EIIA component</fullName>
    </alternativeName>
</protein>
<evidence type="ECO:0000256" key="3">
    <source>
        <dbReference type="ARBA" id="ARBA00014783"/>
    </source>
</evidence>
<keyword evidence="8" id="KW-0808">Transferase</keyword>
<feature type="transmembrane region" description="Helical" evidence="18">
    <location>
        <begin position="56"/>
        <end position="77"/>
    </location>
</feature>
<dbReference type="SUPFAM" id="SSF55804">
    <property type="entry name" value="Phoshotransferase/anion transport protein"/>
    <property type="match status" value="1"/>
</dbReference>
<keyword evidence="12 18" id="KW-1133">Transmembrane helix</keyword>
<dbReference type="RefSeq" id="WP_073185419.1">
    <property type="nucleotide sequence ID" value="NZ_FQZG01000004.1"/>
</dbReference>
<feature type="transmembrane region" description="Helical" evidence="18">
    <location>
        <begin position="333"/>
        <end position="354"/>
    </location>
</feature>
<sequence length="659" mass="67922">MTLPDASVNKNLEGPGLRASIQRFGGKLAGMIMPNIGAFIAWGLITAMFIEVGWFPNATLAGLVGPMLYFLLPLLIGYTGGRMVHATRGAVIGAVATFGVIMGGITDFATLSGAPMLLGAMIMGPLAAYLLKKFDTAIEGRVKAGFEMVIDNFSLGILGLILAVLGTLGVGPIMTALMAVLSGGVGWLVDMGLLPLASIFVEPAKVLFLNNAINHGIFTPLAALDVQEAGKSILFMVESNPGSGLGLLVAFMLFGPKSMRPATGGAVVIHFFGGIHEIYFPYILMRPVLILATIAGSVSGLFVGTALGAGLVGPASPGSIMAYFLVTPPGGHLAMLATVFTAAGVSFIVAAALLKFGRGSDDTAEIAAAAAASASGQPGGGSSIAGGAIRKIVIACDAGMGSSVMVAGQLKKKLAPFGVEVIHTPVDEIPADTTVVLTQDGLAGRAAKRVPDALIVPFKSYLGDPAFDRVEQAIREGRELTATGLGEPTASSATATPEATPAPAPRKRRAKRLEAGVLPRENVRLGLKAVNKDDAIRQAGQVLVEAGAAEPGYIEGMLARELQTTTYLGQGVSIPHGTNEARQFISKAALGFLQFPDGIDWDGETVHVVIPIASNSNEHVGILSALATTLSDSSKSERLRVASSADEVLALLIPEQQED</sequence>
<accession>A0A1M6AAB8</accession>